<evidence type="ECO:0000313" key="2">
    <source>
        <dbReference type="Proteomes" id="UP001144978"/>
    </source>
</evidence>
<keyword evidence="2" id="KW-1185">Reference proteome</keyword>
<evidence type="ECO:0000313" key="1">
    <source>
        <dbReference type="EMBL" id="KAJ2992815.1"/>
    </source>
</evidence>
<protein>
    <submittedName>
        <fullName evidence="1">Uncharacterized protein</fullName>
    </submittedName>
</protein>
<reference evidence="1" key="1">
    <citation type="submission" date="2022-08" db="EMBL/GenBank/DDBJ databases">
        <title>Genome Sequence of Pycnoporus sanguineus.</title>
        <authorList>
            <person name="Buettner E."/>
        </authorList>
    </citation>
    <scope>NUCLEOTIDE SEQUENCE</scope>
    <source>
        <strain evidence="1">CG-C14</strain>
    </source>
</reference>
<gene>
    <name evidence="1" type="ORF">NUW54_g7846</name>
</gene>
<dbReference type="Proteomes" id="UP001144978">
    <property type="component" value="Unassembled WGS sequence"/>
</dbReference>
<sequence length="115" mass="11526">MPPSTAGSQSASPPPSPPAPAPKSPKGTVFWLSFTAVVVCNFLSALDVTAVSTALPTITAELNGGGQSSPGPGSASASASAHPFPPTPGVMDESRNERGLASPMLRRDSEGQPRS</sequence>
<name>A0ACC1PJG5_9APHY</name>
<proteinExistence type="predicted"/>
<organism evidence="1 2">
    <name type="scientific">Trametes sanguinea</name>
    <dbReference type="NCBI Taxonomy" id="158606"/>
    <lineage>
        <taxon>Eukaryota</taxon>
        <taxon>Fungi</taxon>
        <taxon>Dikarya</taxon>
        <taxon>Basidiomycota</taxon>
        <taxon>Agaricomycotina</taxon>
        <taxon>Agaricomycetes</taxon>
        <taxon>Polyporales</taxon>
        <taxon>Polyporaceae</taxon>
        <taxon>Trametes</taxon>
    </lineage>
</organism>
<dbReference type="EMBL" id="JANSHE010002330">
    <property type="protein sequence ID" value="KAJ2992815.1"/>
    <property type="molecule type" value="Genomic_DNA"/>
</dbReference>
<accession>A0ACC1PJG5</accession>
<comment type="caution">
    <text evidence="1">The sequence shown here is derived from an EMBL/GenBank/DDBJ whole genome shotgun (WGS) entry which is preliminary data.</text>
</comment>